<evidence type="ECO:0000313" key="2">
    <source>
        <dbReference type="Proteomes" id="UP000593560"/>
    </source>
</evidence>
<comment type="caution">
    <text evidence="1">The sequence shown here is derived from an EMBL/GenBank/DDBJ whole genome shotgun (WGS) entry which is preliminary data.</text>
</comment>
<dbReference type="Proteomes" id="UP000593560">
    <property type="component" value="Unassembled WGS sequence"/>
</dbReference>
<gene>
    <name evidence="1" type="ORF">Gohar_003807</name>
</gene>
<accession>A0A7J9I689</accession>
<keyword evidence="2" id="KW-1185">Reference proteome</keyword>
<organism evidence="1 2">
    <name type="scientific">Gossypium harknessii</name>
    <dbReference type="NCBI Taxonomy" id="34285"/>
    <lineage>
        <taxon>Eukaryota</taxon>
        <taxon>Viridiplantae</taxon>
        <taxon>Streptophyta</taxon>
        <taxon>Embryophyta</taxon>
        <taxon>Tracheophyta</taxon>
        <taxon>Spermatophyta</taxon>
        <taxon>Magnoliopsida</taxon>
        <taxon>eudicotyledons</taxon>
        <taxon>Gunneridae</taxon>
        <taxon>Pentapetalae</taxon>
        <taxon>rosids</taxon>
        <taxon>malvids</taxon>
        <taxon>Malvales</taxon>
        <taxon>Malvaceae</taxon>
        <taxon>Malvoideae</taxon>
        <taxon>Gossypium</taxon>
    </lineage>
</organism>
<proteinExistence type="predicted"/>
<feature type="non-terminal residue" evidence="1">
    <location>
        <position position="21"/>
    </location>
</feature>
<dbReference type="EMBL" id="JABFAD010007441">
    <property type="protein sequence ID" value="MBA0817418.1"/>
    <property type="molecule type" value="Genomic_DNA"/>
</dbReference>
<sequence length="21" mass="2587">MEKGFPYKVEDKMSVRIWSKK</sequence>
<dbReference type="AlphaFoldDB" id="A0A7J9I689"/>
<evidence type="ECO:0000313" key="1">
    <source>
        <dbReference type="EMBL" id="MBA0817418.1"/>
    </source>
</evidence>
<protein>
    <submittedName>
        <fullName evidence="1">Uncharacterized protein</fullName>
    </submittedName>
</protein>
<reference evidence="1 2" key="1">
    <citation type="journal article" date="2019" name="Genome Biol. Evol.">
        <title>Insights into the evolution of the New World diploid cottons (Gossypium, subgenus Houzingenia) based on genome sequencing.</title>
        <authorList>
            <person name="Grover C.E."/>
            <person name="Arick M.A. 2nd"/>
            <person name="Thrash A."/>
            <person name="Conover J.L."/>
            <person name="Sanders W.S."/>
            <person name="Peterson D.G."/>
            <person name="Frelichowski J.E."/>
            <person name="Scheffler J.A."/>
            <person name="Scheffler B.E."/>
            <person name="Wendel J.F."/>
        </authorList>
    </citation>
    <scope>NUCLEOTIDE SEQUENCE [LARGE SCALE GENOMIC DNA]</scope>
    <source>
        <strain evidence="1">0</strain>
        <tissue evidence="1">Leaf</tissue>
    </source>
</reference>
<name>A0A7J9I689_9ROSI</name>